<name>A0A6P8IQ60_ACTTE</name>
<sequence>MNYNISKVGVPCQTPPFMVNLSVPHPPAFSYANSTHLSSNLTMVTGYINLGKFKKGEADLFYTNDMYKGWMRRLAKIRNFMVIFVEENITDAIFREARSYLPSSFTKIIHIKRNDLWGFKLENSIKNIYDAPCYPKFHPNTVMASYSCVMQSKYDMMGMAVQKNYFQTKYFSWVDIGCFRDQPENGPPFSLGLPKKFNEERVAYTEVYSRRTNVNCQDIVFNNLVWVGGPYFVGRGDVMLAWVTQYQSYVYNMLHSGLMSTDQQVIYCMFNARPQPSSVKIQVYKAQEEHHDWFTLGYLSKRNR</sequence>
<evidence type="ECO:0000313" key="1">
    <source>
        <dbReference type="Proteomes" id="UP000515163"/>
    </source>
</evidence>
<dbReference type="RefSeq" id="XP_031569044.1">
    <property type="nucleotide sequence ID" value="XM_031713184.1"/>
</dbReference>
<dbReference type="OrthoDB" id="411632at2759"/>
<dbReference type="KEGG" id="aten:116303612"/>
<organism evidence="1 2">
    <name type="scientific">Actinia tenebrosa</name>
    <name type="common">Australian red waratah sea anemone</name>
    <dbReference type="NCBI Taxonomy" id="6105"/>
    <lineage>
        <taxon>Eukaryota</taxon>
        <taxon>Metazoa</taxon>
        <taxon>Cnidaria</taxon>
        <taxon>Anthozoa</taxon>
        <taxon>Hexacorallia</taxon>
        <taxon>Actiniaria</taxon>
        <taxon>Actiniidae</taxon>
        <taxon>Actinia</taxon>
    </lineage>
</organism>
<gene>
    <name evidence="2" type="primary">LOC116303612</name>
</gene>
<protein>
    <submittedName>
        <fullName evidence="2">Uncharacterized protein LOC116303612</fullName>
    </submittedName>
</protein>
<evidence type="ECO:0000313" key="2">
    <source>
        <dbReference type="RefSeq" id="XP_031569044.1"/>
    </source>
</evidence>
<reference evidence="2" key="1">
    <citation type="submission" date="2025-08" db="UniProtKB">
        <authorList>
            <consortium name="RefSeq"/>
        </authorList>
    </citation>
    <scope>IDENTIFICATION</scope>
    <source>
        <tissue evidence="2">Tentacle</tissue>
    </source>
</reference>
<dbReference type="Pfam" id="PF09612">
    <property type="entry name" value="HtrL_YibB"/>
    <property type="match status" value="1"/>
</dbReference>
<keyword evidence="1" id="KW-1185">Reference proteome</keyword>
<dbReference type="InterPro" id="IPR011735">
    <property type="entry name" value="WlaTC/HtrL_glycosyltransf"/>
</dbReference>
<dbReference type="Proteomes" id="UP000515163">
    <property type="component" value="Unplaced"/>
</dbReference>
<accession>A0A6P8IQ60</accession>
<dbReference type="AlphaFoldDB" id="A0A6P8IQ60"/>
<dbReference type="InParanoid" id="A0A6P8IQ60"/>
<dbReference type="GeneID" id="116303612"/>
<proteinExistence type="predicted"/>